<comment type="caution">
    <text evidence="7">The sequence shown here is derived from an EMBL/GenBank/DDBJ whole genome shotgun (WGS) entry which is preliminary data.</text>
</comment>
<keyword evidence="5 6" id="KW-0472">Membrane</keyword>
<proteinExistence type="predicted"/>
<sequence length="211" mass="22575">MSENKFLSGIMNSTPDRHSLLEDAQGIITGSMITCVGIMMLKAGGLLTGGTAGLAFLLFYTSGMSFGLAFFLVNLPFYYFAWRRVGLAFTVKTFIAVGLTSALTSIVPQFVTIGDTNPFAGGLFGGMLVGAGLLIFFRHSASLGGFGILGLYLQDRFGIKAGYVQMVLDGMVLVMSFFVASPYIIICSVAGAVVINMVLAINHRRDRYVAM</sequence>
<name>A0A4R3P4D2_9HYPH</name>
<dbReference type="AlphaFoldDB" id="A0A4R3P4D2"/>
<keyword evidence="2" id="KW-1003">Cell membrane</keyword>
<keyword evidence="3 6" id="KW-0812">Transmembrane</keyword>
<dbReference type="Proteomes" id="UP000295097">
    <property type="component" value="Unassembled WGS sequence"/>
</dbReference>
<evidence type="ECO:0000256" key="6">
    <source>
        <dbReference type="SAM" id="Phobius"/>
    </source>
</evidence>
<feature type="transmembrane region" description="Helical" evidence="6">
    <location>
        <begin position="85"/>
        <end position="107"/>
    </location>
</feature>
<dbReference type="OrthoDB" id="3296441at2"/>
<evidence type="ECO:0000313" key="7">
    <source>
        <dbReference type="EMBL" id="TCT43093.1"/>
    </source>
</evidence>
<protein>
    <submittedName>
        <fullName evidence="7">Uncharacterized membrane-anchored protein YitT (DUF2179 family)</fullName>
    </submittedName>
</protein>
<evidence type="ECO:0000256" key="2">
    <source>
        <dbReference type="ARBA" id="ARBA00022475"/>
    </source>
</evidence>
<dbReference type="RefSeq" id="WP_132308514.1">
    <property type="nucleotide sequence ID" value="NZ_SMAR01000003.1"/>
</dbReference>
<keyword evidence="8" id="KW-1185">Reference proteome</keyword>
<dbReference type="InterPro" id="IPR003740">
    <property type="entry name" value="YitT"/>
</dbReference>
<evidence type="ECO:0000256" key="5">
    <source>
        <dbReference type="ARBA" id="ARBA00023136"/>
    </source>
</evidence>
<keyword evidence="4 6" id="KW-1133">Transmembrane helix</keyword>
<feature type="transmembrane region" description="Helical" evidence="6">
    <location>
        <begin position="53"/>
        <end position="73"/>
    </location>
</feature>
<dbReference type="PANTHER" id="PTHR33545">
    <property type="entry name" value="UPF0750 MEMBRANE PROTEIN YITT-RELATED"/>
    <property type="match status" value="1"/>
</dbReference>
<evidence type="ECO:0000256" key="1">
    <source>
        <dbReference type="ARBA" id="ARBA00004651"/>
    </source>
</evidence>
<organism evidence="7 8">
    <name type="scientific">Martelella mediterranea</name>
    <dbReference type="NCBI Taxonomy" id="293089"/>
    <lineage>
        <taxon>Bacteria</taxon>
        <taxon>Pseudomonadati</taxon>
        <taxon>Pseudomonadota</taxon>
        <taxon>Alphaproteobacteria</taxon>
        <taxon>Hyphomicrobiales</taxon>
        <taxon>Aurantimonadaceae</taxon>
        <taxon>Martelella</taxon>
    </lineage>
</organism>
<feature type="transmembrane region" description="Helical" evidence="6">
    <location>
        <begin position="119"/>
        <end position="137"/>
    </location>
</feature>
<gene>
    <name evidence="7" type="ORF">EDC90_1003102</name>
</gene>
<dbReference type="InterPro" id="IPR051461">
    <property type="entry name" value="UPF0750_membrane"/>
</dbReference>
<dbReference type="PANTHER" id="PTHR33545:SF5">
    <property type="entry name" value="UPF0750 MEMBRANE PROTEIN YITT"/>
    <property type="match status" value="1"/>
</dbReference>
<evidence type="ECO:0000256" key="4">
    <source>
        <dbReference type="ARBA" id="ARBA00022989"/>
    </source>
</evidence>
<evidence type="ECO:0000256" key="3">
    <source>
        <dbReference type="ARBA" id="ARBA00022692"/>
    </source>
</evidence>
<dbReference type="EMBL" id="SMAR01000003">
    <property type="protein sequence ID" value="TCT43093.1"/>
    <property type="molecule type" value="Genomic_DNA"/>
</dbReference>
<feature type="transmembrane region" description="Helical" evidence="6">
    <location>
        <begin position="20"/>
        <end position="41"/>
    </location>
</feature>
<comment type="subcellular location">
    <subcellularLocation>
        <location evidence="1">Cell membrane</location>
        <topology evidence="1">Multi-pass membrane protein</topology>
    </subcellularLocation>
</comment>
<dbReference type="GO" id="GO:0005886">
    <property type="term" value="C:plasma membrane"/>
    <property type="evidence" value="ECO:0007669"/>
    <property type="project" value="UniProtKB-SubCell"/>
</dbReference>
<evidence type="ECO:0000313" key="8">
    <source>
        <dbReference type="Proteomes" id="UP000295097"/>
    </source>
</evidence>
<dbReference type="Pfam" id="PF02588">
    <property type="entry name" value="YitT_membrane"/>
    <property type="match status" value="1"/>
</dbReference>
<reference evidence="7 8" key="1">
    <citation type="submission" date="2019-03" db="EMBL/GenBank/DDBJ databases">
        <title>Freshwater and sediment microbial communities from various areas in North America, analyzing microbe dynamics in response to fracking.</title>
        <authorList>
            <person name="Lamendella R."/>
        </authorList>
    </citation>
    <scope>NUCLEOTIDE SEQUENCE [LARGE SCALE GENOMIC DNA]</scope>
    <source>
        <strain evidence="7 8">175.2</strain>
    </source>
</reference>
<accession>A0A4R3P4D2</accession>
<feature type="transmembrane region" description="Helical" evidence="6">
    <location>
        <begin position="183"/>
        <end position="201"/>
    </location>
</feature>